<dbReference type="PANTHER" id="PTHR42837:SF2">
    <property type="entry name" value="MEMBRANE METALLOPROTEASE ARASP2, CHLOROPLASTIC-RELATED"/>
    <property type="match status" value="1"/>
</dbReference>
<dbReference type="RefSeq" id="WP_013276045.1">
    <property type="nucleotide sequence ID" value="NC_014377.1"/>
</dbReference>
<dbReference type="CDD" id="cd23081">
    <property type="entry name" value="cpPDZ_EcRseP-like"/>
    <property type="match status" value="1"/>
</dbReference>
<name>D9S3M9_THEOJ</name>
<evidence type="ECO:0000256" key="7">
    <source>
        <dbReference type="ARBA" id="ARBA00022833"/>
    </source>
</evidence>
<comment type="similarity">
    <text evidence="3 11">Belongs to the peptidase M50B family.</text>
</comment>
<keyword evidence="7 11" id="KW-0862">Zinc</keyword>
<dbReference type="GO" id="GO:0016020">
    <property type="term" value="C:membrane"/>
    <property type="evidence" value="ECO:0007669"/>
    <property type="project" value="UniProtKB-SubCell"/>
</dbReference>
<dbReference type="eggNOG" id="COG0750">
    <property type="taxonomic scope" value="Bacteria"/>
</dbReference>
<dbReference type="InterPro" id="IPR004387">
    <property type="entry name" value="Pept_M50_Zn"/>
</dbReference>
<feature type="transmembrane region" description="Helical" evidence="11">
    <location>
        <begin position="89"/>
        <end position="114"/>
    </location>
</feature>
<evidence type="ECO:0000256" key="5">
    <source>
        <dbReference type="ARBA" id="ARBA00022692"/>
    </source>
</evidence>
<dbReference type="EC" id="3.4.24.-" evidence="11"/>
<evidence type="ECO:0000256" key="8">
    <source>
        <dbReference type="ARBA" id="ARBA00022989"/>
    </source>
</evidence>
<dbReference type="SMART" id="SM00228">
    <property type="entry name" value="PDZ"/>
    <property type="match status" value="1"/>
</dbReference>
<dbReference type="KEGG" id="toc:Toce_1250"/>
<evidence type="ECO:0000256" key="11">
    <source>
        <dbReference type="RuleBase" id="RU362031"/>
    </source>
</evidence>
<keyword evidence="14" id="KW-1185">Reference proteome</keyword>
<organism evidence="13 14">
    <name type="scientific">Thermosediminibacter oceani (strain ATCC BAA-1034 / DSM 16646 / JW/IW-1228P)</name>
    <dbReference type="NCBI Taxonomy" id="555079"/>
    <lineage>
        <taxon>Bacteria</taxon>
        <taxon>Bacillati</taxon>
        <taxon>Bacillota</taxon>
        <taxon>Clostridia</taxon>
        <taxon>Thermosediminibacterales</taxon>
        <taxon>Thermosediminibacteraceae</taxon>
        <taxon>Thermosediminibacter</taxon>
    </lineage>
</organism>
<proteinExistence type="inferred from homology"/>
<dbReference type="GO" id="GO:0004222">
    <property type="term" value="F:metalloendopeptidase activity"/>
    <property type="evidence" value="ECO:0007669"/>
    <property type="project" value="InterPro"/>
</dbReference>
<sequence length="333" mass="36309">MNTIIVSIIVFGVLIFVHEFGHFITAKLCGIKVNEFSMGFGPGIFSVKKGETLYSIRMLPLGGYVRMEGEDEKTQDPRAFSNKPVPARMAVIIAGPLMNLVLAVILIAIIGFFAGVPTTKVTVMPGSPADISGIKDGDVILTVDDRKVGSWDEAVNLISQRPNQTLKVEVLRDGRKMAFNVKTSVDPDTKRGIIGIKTVITRYSLLESLKSGIQKTLWVSSMIFASIPQLIGGKGVADLVGPLGIVHLVGEAAKVGVFNVLYLTAFISINLGLINLLPIPAMDGSRLVFLVVEFLRGKPVDPEKEGLIHFIGFALLMILMCFVLYRDFVRLYM</sequence>
<evidence type="ECO:0000313" key="13">
    <source>
        <dbReference type="EMBL" id="ADL08006.1"/>
    </source>
</evidence>
<evidence type="ECO:0000256" key="6">
    <source>
        <dbReference type="ARBA" id="ARBA00022801"/>
    </source>
</evidence>
<dbReference type="AlphaFoldDB" id="D9S3M9"/>
<dbReference type="SUPFAM" id="SSF50156">
    <property type="entry name" value="PDZ domain-like"/>
    <property type="match status" value="1"/>
</dbReference>
<evidence type="ECO:0000259" key="12">
    <source>
        <dbReference type="SMART" id="SM00228"/>
    </source>
</evidence>
<evidence type="ECO:0000256" key="10">
    <source>
        <dbReference type="ARBA" id="ARBA00023136"/>
    </source>
</evidence>
<dbReference type="EMBL" id="CP002131">
    <property type="protein sequence ID" value="ADL08006.1"/>
    <property type="molecule type" value="Genomic_DNA"/>
</dbReference>
<dbReference type="InterPro" id="IPR001478">
    <property type="entry name" value="PDZ"/>
</dbReference>
<dbReference type="HOGENOM" id="CLU_025778_1_3_9"/>
<comment type="subcellular location">
    <subcellularLocation>
        <location evidence="2">Membrane</location>
        <topology evidence="2">Multi-pass membrane protein</topology>
    </subcellularLocation>
</comment>
<keyword evidence="10 11" id="KW-0472">Membrane</keyword>
<evidence type="ECO:0000256" key="9">
    <source>
        <dbReference type="ARBA" id="ARBA00023049"/>
    </source>
</evidence>
<dbReference type="STRING" id="555079.Toce_1250"/>
<protein>
    <recommendedName>
        <fullName evidence="11">Zinc metalloprotease</fullName>
        <ecNumber evidence="11">3.4.24.-</ecNumber>
    </recommendedName>
</protein>
<dbReference type="InterPro" id="IPR008915">
    <property type="entry name" value="Peptidase_M50"/>
</dbReference>
<dbReference type="Pfam" id="PF17820">
    <property type="entry name" value="PDZ_6"/>
    <property type="match status" value="1"/>
</dbReference>
<dbReference type="NCBIfam" id="TIGR00054">
    <property type="entry name" value="RIP metalloprotease RseP"/>
    <property type="match status" value="1"/>
</dbReference>
<dbReference type="CDD" id="cd06163">
    <property type="entry name" value="S2P-M50_PDZ_RseP-like"/>
    <property type="match status" value="1"/>
</dbReference>
<evidence type="ECO:0000256" key="2">
    <source>
        <dbReference type="ARBA" id="ARBA00004141"/>
    </source>
</evidence>
<comment type="cofactor">
    <cofactor evidence="1 11">
        <name>Zn(2+)</name>
        <dbReference type="ChEBI" id="CHEBI:29105"/>
    </cofactor>
</comment>
<dbReference type="Gene3D" id="2.30.42.10">
    <property type="match status" value="1"/>
</dbReference>
<dbReference type="Proteomes" id="UP000000272">
    <property type="component" value="Chromosome"/>
</dbReference>
<keyword evidence="4" id="KW-0645">Protease</keyword>
<keyword evidence="11" id="KW-0479">Metal-binding</keyword>
<dbReference type="InterPro" id="IPR041489">
    <property type="entry name" value="PDZ_6"/>
</dbReference>
<keyword evidence="5 11" id="KW-0812">Transmembrane</keyword>
<evidence type="ECO:0000256" key="1">
    <source>
        <dbReference type="ARBA" id="ARBA00001947"/>
    </source>
</evidence>
<dbReference type="Pfam" id="PF02163">
    <property type="entry name" value="Peptidase_M50"/>
    <property type="match status" value="1"/>
</dbReference>
<reference evidence="13 14" key="1">
    <citation type="journal article" date="2010" name="Stand. Genomic Sci.">
        <title>Complete genome sequence of Thermosediminibacter oceani type strain (JW/IW-1228P).</title>
        <authorList>
            <person name="Pitluck S."/>
            <person name="Yasawong M."/>
            <person name="Munk C."/>
            <person name="Nolan M."/>
            <person name="Lapidus A."/>
            <person name="Lucas S."/>
            <person name="Glavina Del Rio T."/>
            <person name="Tice H."/>
            <person name="Cheng J.F."/>
            <person name="Bruce D."/>
            <person name="Detter C."/>
            <person name="Tapia R."/>
            <person name="Han C."/>
            <person name="Goodwin L."/>
            <person name="Liolios K."/>
            <person name="Ivanova N."/>
            <person name="Mavromatis K."/>
            <person name="Mikhailova N."/>
            <person name="Pati A."/>
            <person name="Chen A."/>
            <person name="Palaniappan K."/>
            <person name="Land M."/>
            <person name="Hauser L."/>
            <person name="Chang Y.J."/>
            <person name="Jeffries C.D."/>
            <person name="Rohde M."/>
            <person name="Spring S."/>
            <person name="Sikorski J."/>
            <person name="Goker M."/>
            <person name="Woyke T."/>
            <person name="Bristow J."/>
            <person name="Eisen J.A."/>
            <person name="Markowitz V."/>
            <person name="Hugenholtz P."/>
            <person name="Kyrpides N.C."/>
            <person name="Klenk H.P."/>
        </authorList>
    </citation>
    <scope>NUCLEOTIDE SEQUENCE [LARGE SCALE GENOMIC DNA]</scope>
    <source>
        <strain evidence="14">ATCC BAA-1034 / DSM 16646 / JW/IW-1228P</strain>
    </source>
</reference>
<dbReference type="PANTHER" id="PTHR42837">
    <property type="entry name" value="REGULATOR OF SIGMA-E PROTEASE RSEP"/>
    <property type="match status" value="1"/>
</dbReference>
<gene>
    <name evidence="13" type="ordered locus">Toce_1250</name>
</gene>
<keyword evidence="6 11" id="KW-0378">Hydrolase</keyword>
<feature type="transmembrane region" description="Helical" evidence="11">
    <location>
        <begin position="260"/>
        <end position="281"/>
    </location>
</feature>
<feature type="transmembrane region" description="Helical" evidence="11">
    <location>
        <begin position="306"/>
        <end position="325"/>
    </location>
</feature>
<keyword evidence="9 11" id="KW-0482">Metalloprotease</keyword>
<dbReference type="GO" id="GO:0006508">
    <property type="term" value="P:proteolysis"/>
    <property type="evidence" value="ECO:0007669"/>
    <property type="project" value="UniProtKB-KW"/>
</dbReference>
<evidence type="ECO:0000256" key="3">
    <source>
        <dbReference type="ARBA" id="ARBA00007931"/>
    </source>
</evidence>
<dbReference type="OrthoDB" id="9782003at2"/>
<evidence type="ECO:0000313" key="14">
    <source>
        <dbReference type="Proteomes" id="UP000000272"/>
    </source>
</evidence>
<accession>D9S3M9</accession>
<evidence type="ECO:0000256" key="4">
    <source>
        <dbReference type="ARBA" id="ARBA00022670"/>
    </source>
</evidence>
<keyword evidence="8 11" id="KW-1133">Transmembrane helix</keyword>
<dbReference type="GO" id="GO:0046872">
    <property type="term" value="F:metal ion binding"/>
    <property type="evidence" value="ECO:0007669"/>
    <property type="project" value="UniProtKB-KW"/>
</dbReference>
<dbReference type="InterPro" id="IPR036034">
    <property type="entry name" value="PDZ_sf"/>
</dbReference>
<feature type="domain" description="PDZ" evidence="12">
    <location>
        <begin position="103"/>
        <end position="174"/>
    </location>
</feature>